<dbReference type="PRINTS" id="PR00987">
    <property type="entry name" value="TRNASYNTHGLU"/>
</dbReference>
<proteinExistence type="predicted"/>
<keyword evidence="4" id="KW-0648">Protein biosynthesis</keyword>
<evidence type="ECO:0000259" key="6">
    <source>
        <dbReference type="Pfam" id="PF00749"/>
    </source>
</evidence>
<dbReference type="EC" id="6.1.1.18" evidence="7"/>
<evidence type="ECO:0000256" key="2">
    <source>
        <dbReference type="ARBA" id="ARBA00022741"/>
    </source>
</evidence>
<dbReference type="GO" id="GO:0006425">
    <property type="term" value="P:glutaminyl-tRNA aminoacylation"/>
    <property type="evidence" value="ECO:0007669"/>
    <property type="project" value="TreeGrafter"/>
</dbReference>
<accession>A0A645DJB1</accession>
<evidence type="ECO:0000256" key="1">
    <source>
        <dbReference type="ARBA" id="ARBA00022598"/>
    </source>
</evidence>
<keyword evidence="2" id="KW-0547">Nucleotide-binding</keyword>
<dbReference type="GO" id="GO:0005524">
    <property type="term" value="F:ATP binding"/>
    <property type="evidence" value="ECO:0007669"/>
    <property type="project" value="UniProtKB-KW"/>
</dbReference>
<sequence>MLEKETSIVEEGRKSLNFIEQIVENDLKEGKNDGRIQTRFPPEPNGYLHIGHAKAICLDFGIAERYGGVCNLRFDDTNPVKEDVEYVDSIMEDIKWLGFHWENVYYASDYFGQLWNFAVQLIKRERPMWMSSRPKRSQNRREHPPFRVHIALIATGLSGNRWSCSKK</sequence>
<dbReference type="Gene3D" id="3.40.50.620">
    <property type="entry name" value="HUPs"/>
    <property type="match status" value="1"/>
</dbReference>
<dbReference type="AlphaFoldDB" id="A0A645DJB1"/>
<keyword evidence="1 7" id="KW-0436">Ligase</keyword>
<dbReference type="InterPro" id="IPR000924">
    <property type="entry name" value="Glu/Gln-tRNA-synth"/>
</dbReference>
<evidence type="ECO:0000256" key="4">
    <source>
        <dbReference type="ARBA" id="ARBA00022917"/>
    </source>
</evidence>
<dbReference type="PANTHER" id="PTHR43097:SF5">
    <property type="entry name" value="GLUTAMATE--TRNA LIGASE"/>
    <property type="match status" value="1"/>
</dbReference>
<dbReference type="EMBL" id="VSSQ01036824">
    <property type="protein sequence ID" value="MPM89396.1"/>
    <property type="molecule type" value="Genomic_DNA"/>
</dbReference>
<organism evidence="7">
    <name type="scientific">bioreactor metagenome</name>
    <dbReference type="NCBI Taxonomy" id="1076179"/>
    <lineage>
        <taxon>unclassified sequences</taxon>
        <taxon>metagenomes</taxon>
        <taxon>ecological metagenomes</taxon>
    </lineage>
</organism>
<keyword evidence="5" id="KW-0030">Aminoacyl-tRNA synthetase</keyword>
<evidence type="ECO:0000256" key="5">
    <source>
        <dbReference type="ARBA" id="ARBA00023146"/>
    </source>
</evidence>
<dbReference type="Pfam" id="PF00749">
    <property type="entry name" value="tRNA-synt_1c"/>
    <property type="match status" value="1"/>
</dbReference>
<keyword evidence="3" id="KW-0067">ATP-binding</keyword>
<protein>
    <submittedName>
        <fullName evidence="7">Glutamine--tRNA ligase</fullName>
        <ecNumber evidence="7">6.1.1.18</ecNumber>
    </submittedName>
</protein>
<dbReference type="InterPro" id="IPR050132">
    <property type="entry name" value="Gln/Glu-tRNA_Ligase"/>
</dbReference>
<name>A0A645DJB1_9ZZZZ</name>
<dbReference type="SUPFAM" id="SSF52374">
    <property type="entry name" value="Nucleotidylyl transferase"/>
    <property type="match status" value="1"/>
</dbReference>
<reference evidence="7" key="1">
    <citation type="submission" date="2019-08" db="EMBL/GenBank/DDBJ databases">
        <authorList>
            <person name="Kucharzyk K."/>
            <person name="Murdoch R.W."/>
            <person name="Higgins S."/>
            <person name="Loffler F."/>
        </authorList>
    </citation>
    <scope>NUCLEOTIDE SEQUENCE</scope>
</reference>
<evidence type="ECO:0000256" key="3">
    <source>
        <dbReference type="ARBA" id="ARBA00022840"/>
    </source>
</evidence>
<dbReference type="GO" id="GO:0004819">
    <property type="term" value="F:glutamine-tRNA ligase activity"/>
    <property type="evidence" value="ECO:0007669"/>
    <property type="project" value="UniProtKB-EC"/>
</dbReference>
<comment type="caution">
    <text evidence="7">The sequence shown here is derived from an EMBL/GenBank/DDBJ whole genome shotgun (WGS) entry which is preliminary data.</text>
</comment>
<dbReference type="PANTHER" id="PTHR43097">
    <property type="entry name" value="GLUTAMINE-TRNA LIGASE"/>
    <property type="match status" value="1"/>
</dbReference>
<evidence type="ECO:0000313" key="7">
    <source>
        <dbReference type="EMBL" id="MPM89396.1"/>
    </source>
</evidence>
<dbReference type="GO" id="GO:0005829">
    <property type="term" value="C:cytosol"/>
    <property type="evidence" value="ECO:0007669"/>
    <property type="project" value="TreeGrafter"/>
</dbReference>
<dbReference type="InterPro" id="IPR020058">
    <property type="entry name" value="Glu/Gln-tRNA-synth_Ib_cat-dom"/>
</dbReference>
<dbReference type="InterPro" id="IPR014729">
    <property type="entry name" value="Rossmann-like_a/b/a_fold"/>
</dbReference>
<gene>
    <name evidence="7" type="primary">glnS_30</name>
    <name evidence="7" type="ORF">SDC9_136505</name>
</gene>
<feature type="domain" description="Glutamyl/glutaminyl-tRNA synthetase class Ib catalytic" evidence="6">
    <location>
        <begin position="36"/>
        <end position="125"/>
    </location>
</feature>